<evidence type="ECO:0000313" key="5">
    <source>
        <dbReference type="Proteomes" id="UP001332243"/>
    </source>
</evidence>
<evidence type="ECO:0000256" key="1">
    <source>
        <dbReference type="ARBA" id="ARBA00023125"/>
    </source>
</evidence>
<dbReference type="InterPro" id="IPR050109">
    <property type="entry name" value="HTH-type_TetR-like_transc_reg"/>
</dbReference>
<evidence type="ECO:0000313" key="4">
    <source>
        <dbReference type="EMBL" id="MEE6259436.1"/>
    </source>
</evidence>
<dbReference type="PANTHER" id="PTHR30055">
    <property type="entry name" value="HTH-TYPE TRANSCRIPTIONAL REGULATOR RUTR"/>
    <property type="match status" value="1"/>
</dbReference>
<dbReference type="Proteomes" id="UP001332243">
    <property type="component" value="Unassembled WGS sequence"/>
</dbReference>
<dbReference type="SUPFAM" id="SSF46689">
    <property type="entry name" value="Homeodomain-like"/>
    <property type="match status" value="1"/>
</dbReference>
<dbReference type="PANTHER" id="PTHR30055:SF226">
    <property type="entry name" value="HTH-TYPE TRANSCRIPTIONAL REGULATOR PKSA"/>
    <property type="match status" value="1"/>
</dbReference>
<dbReference type="RefSeq" id="WP_331214564.1">
    <property type="nucleotide sequence ID" value="NZ_JAZGQK010000011.1"/>
</dbReference>
<evidence type="ECO:0000256" key="2">
    <source>
        <dbReference type="PROSITE-ProRule" id="PRU00335"/>
    </source>
</evidence>
<dbReference type="InterPro" id="IPR009057">
    <property type="entry name" value="Homeodomain-like_sf"/>
</dbReference>
<reference evidence="4 5" key="1">
    <citation type="submission" date="2024-01" db="EMBL/GenBank/DDBJ databases">
        <title>Genome insights into Plantactinospora sonchi sp. nov.</title>
        <authorList>
            <person name="Wang L."/>
        </authorList>
    </citation>
    <scope>NUCLEOTIDE SEQUENCE [LARGE SCALE GENOMIC DNA]</scope>
    <source>
        <strain evidence="4 5">NEAU-QY2</strain>
    </source>
</reference>
<keyword evidence="1 2" id="KW-0238">DNA-binding</keyword>
<organism evidence="4 5">
    <name type="scientific">Plantactinospora sonchi</name>
    <dbReference type="NCBI Taxonomy" id="1544735"/>
    <lineage>
        <taxon>Bacteria</taxon>
        <taxon>Bacillati</taxon>
        <taxon>Actinomycetota</taxon>
        <taxon>Actinomycetes</taxon>
        <taxon>Micromonosporales</taxon>
        <taxon>Micromonosporaceae</taxon>
        <taxon>Plantactinospora</taxon>
    </lineage>
</organism>
<dbReference type="InterPro" id="IPR023772">
    <property type="entry name" value="DNA-bd_HTH_TetR-type_CS"/>
</dbReference>
<dbReference type="PROSITE" id="PS01081">
    <property type="entry name" value="HTH_TETR_1"/>
    <property type="match status" value="1"/>
</dbReference>
<dbReference type="PRINTS" id="PR00455">
    <property type="entry name" value="HTHTETR"/>
</dbReference>
<feature type="domain" description="HTH tetR-type" evidence="3">
    <location>
        <begin position="14"/>
        <end position="74"/>
    </location>
</feature>
<sequence>MSPRSERTNRELRRTSQERILAAALEVFAEQGYENATISQITERAGVSRGLISYYFATKQELLRAILARWLDGMLTMLDDLAVDGPPDELLAAVIDRALVGASNQLGTQRLVLCLMLQPGTRPVYAQVERDRADAMRAFEDRLRDIFEARGAVDPAVEEALLRSVLEGVLFKLAVYESGYPLAAVRARLYALYDLGAPTPLPLPADAFGESGRLRAPLD</sequence>
<dbReference type="EMBL" id="JAZGQK010000011">
    <property type="protein sequence ID" value="MEE6259436.1"/>
    <property type="molecule type" value="Genomic_DNA"/>
</dbReference>
<dbReference type="PROSITE" id="PS50977">
    <property type="entry name" value="HTH_TETR_2"/>
    <property type="match status" value="1"/>
</dbReference>
<dbReference type="Pfam" id="PF00440">
    <property type="entry name" value="TetR_N"/>
    <property type="match status" value="1"/>
</dbReference>
<name>A0ABU7RSF4_9ACTN</name>
<feature type="DNA-binding region" description="H-T-H motif" evidence="2">
    <location>
        <begin position="37"/>
        <end position="56"/>
    </location>
</feature>
<gene>
    <name evidence="4" type="ORF">V1633_13160</name>
</gene>
<dbReference type="Gene3D" id="1.10.357.10">
    <property type="entry name" value="Tetracycline Repressor, domain 2"/>
    <property type="match status" value="1"/>
</dbReference>
<protein>
    <submittedName>
        <fullName evidence="4">TetR/AcrR family transcriptional regulator</fullName>
    </submittedName>
</protein>
<comment type="caution">
    <text evidence="4">The sequence shown here is derived from an EMBL/GenBank/DDBJ whole genome shotgun (WGS) entry which is preliminary data.</text>
</comment>
<keyword evidence="5" id="KW-1185">Reference proteome</keyword>
<dbReference type="InterPro" id="IPR001647">
    <property type="entry name" value="HTH_TetR"/>
</dbReference>
<proteinExistence type="predicted"/>
<accession>A0ABU7RSF4</accession>
<evidence type="ECO:0000259" key="3">
    <source>
        <dbReference type="PROSITE" id="PS50977"/>
    </source>
</evidence>